<evidence type="ECO:0000313" key="3">
    <source>
        <dbReference type="EMBL" id="MFC3959482.1"/>
    </source>
</evidence>
<dbReference type="PRINTS" id="PR00080">
    <property type="entry name" value="SDRFAMILY"/>
</dbReference>
<comment type="similarity">
    <text evidence="1">Belongs to the short-chain dehydrogenases/reductases (SDR) family.</text>
</comment>
<dbReference type="PANTHER" id="PTHR24321">
    <property type="entry name" value="DEHYDROGENASES, SHORT CHAIN"/>
    <property type="match status" value="1"/>
</dbReference>
<accession>A0ABD5NQX8</accession>
<name>A0ABD5NQX8_9EURY</name>
<gene>
    <name evidence="3" type="ORF">ACFOUR_14050</name>
</gene>
<dbReference type="SUPFAM" id="SSF51735">
    <property type="entry name" value="NAD(P)-binding Rossmann-fold domains"/>
    <property type="match status" value="1"/>
</dbReference>
<dbReference type="GO" id="GO:0047936">
    <property type="term" value="F:glucose 1-dehydrogenase [NAD(P)+] activity"/>
    <property type="evidence" value="ECO:0007669"/>
    <property type="project" value="UniProtKB-EC"/>
</dbReference>
<evidence type="ECO:0000313" key="4">
    <source>
        <dbReference type="Proteomes" id="UP001595846"/>
    </source>
</evidence>
<dbReference type="RefSeq" id="WP_256532995.1">
    <property type="nucleotide sequence ID" value="NZ_CP101824.1"/>
</dbReference>
<comment type="caution">
    <text evidence="3">The sequence shown here is derived from an EMBL/GenBank/DDBJ whole genome shotgun (WGS) entry which is preliminary data.</text>
</comment>
<dbReference type="Pfam" id="PF13561">
    <property type="entry name" value="adh_short_C2"/>
    <property type="match status" value="1"/>
</dbReference>
<dbReference type="InterPro" id="IPR020904">
    <property type="entry name" value="Sc_DH/Rdtase_CS"/>
</dbReference>
<keyword evidence="2 3" id="KW-0560">Oxidoreductase</keyword>
<dbReference type="AlphaFoldDB" id="A0ABD5NQX8"/>
<dbReference type="NCBIfam" id="NF005559">
    <property type="entry name" value="PRK07231.1"/>
    <property type="match status" value="1"/>
</dbReference>
<dbReference type="EC" id="1.1.1.47" evidence="3"/>
<dbReference type="InterPro" id="IPR036291">
    <property type="entry name" value="NAD(P)-bd_dom_sf"/>
</dbReference>
<dbReference type="Proteomes" id="UP001595846">
    <property type="component" value="Unassembled WGS sequence"/>
</dbReference>
<evidence type="ECO:0000256" key="1">
    <source>
        <dbReference type="ARBA" id="ARBA00006484"/>
    </source>
</evidence>
<dbReference type="NCBIfam" id="NF009466">
    <property type="entry name" value="PRK12826.1-2"/>
    <property type="match status" value="1"/>
</dbReference>
<dbReference type="InterPro" id="IPR002347">
    <property type="entry name" value="SDR_fam"/>
</dbReference>
<dbReference type="PROSITE" id="PS00061">
    <property type="entry name" value="ADH_SHORT"/>
    <property type="match status" value="1"/>
</dbReference>
<reference evidence="3 4" key="1">
    <citation type="journal article" date="2019" name="Int. J. Syst. Evol. Microbiol.">
        <title>The Global Catalogue of Microorganisms (GCM) 10K type strain sequencing project: providing services to taxonomists for standard genome sequencing and annotation.</title>
        <authorList>
            <consortium name="The Broad Institute Genomics Platform"/>
            <consortium name="The Broad Institute Genome Sequencing Center for Infectious Disease"/>
            <person name="Wu L."/>
            <person name="Ma J."/>
        </authorList>
    </citation>
    <scope>NUCLEOTIDE SEQUENCE [LARGE SCALE GENOMIC DNA]</scope>
    <source>
        <strain evidence="3 4">IBRC-M 10256</strain>
    </source>
</reference>
<proteinExistence type="inferred from homology"/>
<dbReference type="PRINTS" id="PR00081">
    <property type="entry name" value="GDHRDH"/>
</dbReference>
<dbReference type="Gene3D" id="3.40.50.720">
    <property type="entry name" value="NAD(P)-binding Rossmann-like Domain"/>
    <property type="match status" value="1"/>
</dbReference>
<dbReference type="EMBL" id="JBHSAQ010000013">
    <property type="protein sequence ID" value="MFC3959482.1"/>
    <property type="molecule type" value="Genomic_DNA"/>
</dbReference>
<keyword evidence="4" id="KW-1185">Reference proteome</keyword>
<dbReference type="CDD" id="cd05233">
    <property type="entry name" value="SDR_c"/>
    <property type="match status" value="1"/>
</dbReference>
<organism evidence="3 4">
    <name type="scientific">Halovivax cerinus</name>
    <dbReference type="NCBI Taxonomy" id="1487865"/>
    <lineage>
        <taxon>Archaea</taxon>
        <taxon>Methanobacteriati</taxon>
        <taxon>Methanobacteriota</taxon>
        <taxon>Stenosarchaea group</taxon>
        <taxon>Halobacteria</taxon>
        <taxon>Halobacteriales</taxon>
        <taxon>Natrialbaceae</taxon>
        <taxon>Halovivax</taxon>
    </lineage>
</organism>
<dbReference type="GeneID" id="73902106"/>
<sequence>MRGLDGTVALISGASSGIGRATATRFAEEGASVVVADIDAEGGEETISRIANDGGEATFVETDVTDQDDVASAVETAVDAYGGLDVAFNNAGIEGEQVGFGDQSNDNWERVVGINLSGVFYAMREEIPAMLESGGGGSIVNTASIAGILGFPNLSPYVASKHGVVGLTRSAAVEFAADGIRVNAVLPGVIDTPMVQRSGEADPESTEQTVAAIPADRLGEPEEIASTVAWLGSDDAAYVTGQPITVDGGYSVQ</sequence>
<dbReference type="PANTHER" id="PTHR24321:SF8">
    <property type="entry name" value="ESTRADIOL 17-BETA-DEHYDROGENASE 8-RELATED"/>
    <property type="match status" value="1"/>
</dbReference>
<protein>
    <submittedName>
        <fullName evidence="3">Glucose 1-dehydrogenase</fullName>
        <ecNumber evidence="3">1.1.1.47</ecNumber>
    </submittedName>
</protein>
<evidence type="ECO:0000256" key="2">
    <source>
        <dbReference type="ARBA" id="ARBA00023002"/>
    </source>
</evidence>
<dbReference type="FunFam" id="3.40.50.720:FF:000084">
    <property type="entry name" value="Short-chain dehydrogenase reductase"/>
    <property type="match status" value="1"/>
</dbReference>